<dbReference type="AlphaFoldDB" id="A0A7W5C7D5"/>
<feature type="signal peptide" evidence="1">
    <location>
        <begin position="1"/>
        <end position="22"/>
    </location>
</feature>
<evidence type="ECO:0008006" key="4">
    <source>
        <dbReference type="Google" id="ProtNLM"/>
    </source>
</evidence>
<comment type="caution">
    <text evidence="2">The sequence shown here is derived from an EMBL/GenBank/DDBJ whole genome shotgun (WGS) entry which is preliminary data.</text>
</comment>
<organism evidence="2 3">
    <name type="scientific">Paenibacillus endophyticus</name>
    <dbReference type="NCBI Taxonomy" id="1294268"/>
    <lineage>
        <taxon>Bacteria</taxon>
        <taxon>Bacillati</taxon>
        <taxon>Bacillota</taxon>
        <taxon>Bacilli</taxon>
        <taxon>Bacillales</taxon>
        <taxon>Paenibacillaceae</taxon>
        <taxon>Paenibacillus</taxon>
    </lineage>
</organism>
<keyword evidence="1" id="KW-0732">Signal</keyword>
<sequence length="657" mass="74276">MKLRTRNVVMLTTAAALLMSLAAGCTNGGNGGEGTTAPTNATNENVSEEKAYYDMYDAVTDSSELPDWTGKQLKLKIWYAHGTGDAKRPVPTEDIVSPEIKRVTGIEIDKDGSFDNGGQAIDVKLGMINAASDWPELAFVTDSGMGSLKDMFAAGKAYDLTEAIEKYAPNLQKRLNFETFPYVKRFSTNNDQDGSIYSFPTQMGDPDRSLKIMDPSFVTPNALEGTDQFIWVRDDLLKKLYPEAKTQDEIDALFVEKGGKFSREDIYDVPVETTEDFTKLLYDMQQLIKTENITENGKPVEVSYAFGGQDNWGTLAVLSNLYGRMPKGSNYFTYFDKETQQIEFMFKQPFFKNIVQDFNKLVRDKVMDPNSLVENNAMHLEKINNGQYAVAYLYDQPDENVMKAAGKSYRYRKVFLDSPVNTAKFISPMGGVKNNIGVVIFKDSVKEEDLPQVVRFLDYMVSEIGEKMYTWGPKSAGLFDEVDGKRVFKDKELEDAMVYNKDNGKSLHYNLANTRLASTNVYGGGWPYYPTYMWGGSNVSPFYSYERVLSPSEARNFFDPGNLPNNSYSDLGIPINNDMQIWNFFGVVPESDQFWKGRDAFEKALTKTLAARDDAHFEELWKQFSEIAEKNGGNEDLRKKIDDYFKLANKDQLDALK</sequence>
<accession>A0A7W5C7D5</accession>
<reference evidence="2 3" key="1">
    <citation type="submission" date="2020-08" db="EMBL/GenBank/DDBJ databases">
        <title>Genomic Encyclopedia of Type Strains, Phase III (KMG-III): the genomes of soil and plant-associated and newly described type strains.</title>
        <authorList>
            <person name="Whitman W."/>
        </authorList>
    </citation>
    <scope>NUCLEOTIDE SEQUENCE [LARGE SCALE GENOMIC DNA]</scope>
    <source>
        <strain evidence="2 3">CECT 8234</strain>
    </source>
</reference>
<dbReference type="RefSeq" id="WP_183562478.1">
    <property type="nucleotide sequence ID" value="NZ_CBCSLB010000005.1"/>
</dbReference>
<name>A0A7W5C7D5_9BACL</name>
<proteinExistence type="predicted"/>
<protein>
    <recommendedName>
        <fullName evidence="4">Extracellular solute-binding protein</fullName>
    </recommendedName>
</protein>
<dbReference type="EMBL" id="JACHXW010000006">
    <property type="protein sequence ID" value="MBB3152488.1"/>
    <property type="molecule type" value="Genomic_DNA"/>
</dbReference>
<dbReference type="Gene3D" id="3.40.190.10">
    <property type="entry name" value="Periplasmic binding protein-like II"/>
    <property type="match status" value="3"/>
</dbReference>
<keyword evidence="3" id="KW-1185">Reference proteome</keyword>
<dbReference type="Proteomes" id="UP000518605">
    <property type="component" value="Unassembled WGS sequence"/>
</dbReference>
<gene>
    <name evidence="2" type="ORF">FHS16_002538</name>
</gene>
<dbReference type="PROSITE" id="PS51257">
    <property type="entry name" value="PROKAR_LIPOPROTEIN"/>
    <property type="match status" value="1"/>
</dbReference>
<feature type="chain" id="PRO_5038497237" description="Extracellular solute-binding protein" evidence="1">
    <location>
        <begin position="23"/>
        <end position="657"/>
    </location>
</feature>
<evidence type="ECO:0000256" key="1">
    <source>
        <dbReference type="SAM" id="SignalP"/>
    </source>
</evidence>
<evidence type="ECO:0000313" key="3">
    <source>
        <dbReference type="Proteomes" id="UP000518605"/>
    </source>
</evidence>
<dbReference type="SUPFAM" id="SSF53850">
    <property type="entry name" value="Periplasmic binding protein-like II"/>
    <property type="match status" value="1"/>
</dbReference>
<evidence type="ECO:0000313" key="2">
    <source>
        <dbReference type="EMBL" id="MBB3152488.1"/>
    </source>
</evidence>